<dbReference type="GO" id="GO:0005737">
    <property type="term" value="C:cytoplasm"/>
    <property type="evidence" value="ECO:0007669"/>
    <property type="project" value="TreeGrafter"/>
</dbReference>
<dbReference type="Pfam" id="PF10431">
    <property type="entry name" value="ClpB_D2-small"/>
    <property type="match status" value="1"/>
</dbReference>
<feature type="non-terminal residue" evidence="4">
    <location>
        <position position="1"/>
    </location>
</feature>
<dbReference type="SMART" id="SM01086">
    <property type="entry name" value="ClpB_D2-small"/>
    <property type="match status" value="1"/>
</dbReference>
<name>A0A9D9II43_9BACT</name>
<reference evidence="4" key="1">
    <citation type="submission" date="2020-10" db="EMBL/GenBank/DDBJ databases">
        <authorList>
            <person name="Gilroy R."/>
        </authorList>
    </citation>
    <scope>NUCLEOTIDE SEQUENCE</scope>
    <source>
        <strain evidence="4">B1-8020</strain>
    </source>
</reference>
<dbReference type="GO" id="GO:0005524">
    <property type="term" value="F:ATP binding"/>
    <property type="evidence" value="ECO:0007669"/>
    <property type="project" value="UniProtKB-KW"/>
</dbReference>
<feature type="domain" description="Clp ATPase C-terminal" evidence="3">
    <location>
        <begin position="16"/>
        <end position="101"/>
    </location>
</feature>
<dbReference type="GO" id="GO:0034605">
    <property type="term" value="P:cellular response to heat"/>
    <property type="evidence" value="ECO:0007669"/>
    <property type="project" value="TreeGrafter"/>
</dbReference>
<dbReference type="AlphaFoldDB" id="A0A9D9II43"/>
<keyword evidence="2 4" id="KW-0067">ATP-binding</keyword>
<keyword evidence="4" id="KW-0378">Hydrolase</keyword>
<sequence>PEFLNRIDEQILFNPLTKQDIIKIINLELAKLKKRAKDNGYVIEISDGAKEFIAEKGYDPKYGARPLKRAIQSFVENPVADEIIHRAAIPEYNKIRNRITVRLTRGTTANKTLEIV</sequence>
<evidence type="ECO:0000256" key="1">
    <source>
        <dbReference type="ARBA" id="ARBA00022741"/>
    </source>
</evidence>
<dbReference type="PANTHER" id="PTHR11638:SF18">
    <property type="entry name" value="HEAT SHOCK PROTEIN 104"/>
    <property type="match status" value="1"/>
</dbReference>
<evidence type="ECO:0000259" key="3">
    <source>
        <dbReference type="SMART" id="SM01086"/>
    </source>
</evidence>
<dbReference type="GO" id="GO:0016887">
    <property type="term" value="F:ATP hydrolysis activity"/>
    <property type="evidence" value="ECO:0007669"/>
    <property type="project" value="TreeGrafter"/>
</dbReference>
<dbReference type="InterPro" id="IPR050130">
    <property type="entry name" value="ClpA_ClpB"/>
</dbReference>
<dbReference type="Proteomes" id="UP000823604">
    <property type="component" value="Unassembled WGS sequence"/>
</dbReference>
<dbReference type="InterPro" id="IPR027417">
    <property type="entry name" value="P-loop_NTPase"/>
</dbReference>
<keyword evidence="4" id="KW-0645">Protease</keyword>
<accession>A0A9D9II43</accession>
<evidence type="ECO:0000256" key="2">
    <source>
        <dbReference type="ARBA" id="ARBA00022840"/>
    </source>
</evidence>
<dbReference type="InterPro" id="IPR019489">
    <property type="entry name" value="Clp_ATPase_C"/>
</dbReference>
<gene>
    <name evidence="4" type="ORF">IAB81_00075</name>
</gene>
<dbReference type="Gene3D" id="1.10.8.60">
    <property type="match status" value="1"/>
</dbReference>
<dbReference type="PANTHER" id="PTHR11638">
    <property type="entry name" value="ATP-DEPENDENT CLP PROTEASE"/>
    <property type="match status" value="1"/>
</dbReference>
<dbReference type="EMBL" id="JADIMA010000002">
    <property type="protein sequence ID" value="MBO8472016.1"/>
    <property type="molecule type" value="Genomic_DNA"/>
</dbReference>
<comment type="caution">
    <text evidence="4">The sequence shown here is derived from an EMBL/GenBank/DDBJ whole genome shotgun (WGS) entry which is preliminary data.</text>
</comment>
<dbReference type="GO" id="GO:0008233">
    <property type="term" value="F:peptidase activity"/>
    <property type="evidence" value="ECO:0007669"/>
    <property type="project" value="UniProtKB-KW"/>
</dbReference>
<keyword evidence="1" id="KW-0547">Nucleotide-binding</keyword>
<dbReference type="SUPFAM" id="SSF52540">
    <property type="entry name" value="P-loop containing nucleoside triphosphate hydrolases"/>
    <property type="match status" value="1"/>
</dbReference>
<reference evidence="4" key="2">
    <citation type="journal article" date="2021" name="PeerJ">
        <title>Extensive microbial diversity within the chicken gut microbiome revealed by metagenomics and culture.</title>
        <authorList>
            <person name="Gilroy R."/>
            <person name="Ravi A."/>
            <person name="Getino M."/>
            <person name="Pursley I."/>
            <person name="Horton D.L."/>
            <person name="Alikhan N.F."/>
            <person name="Baker D."/>
            <person name="Gharbi K."/>
            <person name="Hall N."/>
            <person name="Watson M."/>
            <person name="Adriaenssens E.M."/>
            <person name="Foster-Nyarko E."/>
            <person name="Jarju S."/>
            <person name="Secka A."/>
            <person name="Antonio M."/>
            <person name="Oren A."/>
            <person name="Chaudhuri R.R."/>
            <person name="La Ragione R."/>
            <person name="Hildebrand F."/>
            <person name="Pallen M.J."/>
        </authorList>
    </citation>
    <scope>NUCLEOTIDE SEQUENCE</scope>
    <source>
        <strain evidence="4">B1-8020</strain>
    </source>
</reference>
<proteinExistence type="predicted"/>
<protein>
    <submittedName>
        <fullName evidence="4">ATP-dependent Clp protease ATP-binding subunit</fullName>
    </submittedName>
</protein>
<evidence type="ECO:0000313" key="5">
    <source>
        <dbReference type="Proteomes" id="UP000823604"/>
    </source>
</evidence>
<dbReference type="GO" id="GO:0006508">
    <property type="term" value="P:proteolysis"/>
    <property type="evidence" value="ECO:0007669"/>
    <property type="project" value="UniProtKB-KW"/>
</dbReference>
<organism evidence="4 5">
    <name type="scientific">Candidatus Merdivivens pullicola</name>
    <dbReference type="NCBI Taxonomy" id="2840872"/>
    <lineage>
        <taxon>Bacteria</taxon>
        <taxon>Pseudomonadati</taxon>
        <taxon>Bacteroidota</taxon>
        <taxon>Bacteroidia</taxon>
        <taxon>Bacteroidales</taxon>
        <taxon>Muribaculaceae</taxon>
        <taxon>Muribaculaceae incertae sedis</taxon>
        <taxon>Candidatus Merdivivens</taxon>
    </lineage>
</organism>
<evidence type="ECO:0000313" key="4">
    <source>
        <dbReference type="EMBL" id="MBO8472016.1"/>
    </source>
</evidence>